<feature type="domain" description="Secretion system C-terminal sorting" evidence="2">
    <location>
        <begin position="245"/>
        <end position="312"/>
    </location>
</feature>
<gene>
    <name evidence="3" type="ORF">IPP15_10510</name>
</gene>
<accession>A0A9D7SW82</accession>
<feature type="signal peptide" evidence="1">
    <location>
        <begin position="1"/>
        <end position="20"/>
    </location>
</feature>
<evidence type="ECO:0000313" key="3">
    <source>
        <dbReference type="EMBL" id="MBK9982835.1"/>
    </source>
</evidence>
<comment type="caution">
    <text evidence="3">The sequence shown here is derived from an EMBL/GenBank/DDBJ whole genome shotgun (WGS) entry which is preliminary data.</text>
</comment>
<dbReference type="AlphaFoldDB" id="A0A9D7SW82"/>
<keyword evidence="1" id="KW-0732">Signal</keyword>
<dbReference type="NCBIfam" id="TIGR04183">
    <property type="entry name" value="Por_Secre_tail"/>
    <property type="match status" value="1"/>
</dbReference>
<reference evidence="3 4" key="1">
    <citation type="submission" date="2020-10" db="EMBL/GenBank/DDBJ databases">
        <title>Connecting structure to function with the recovery of over 1000 high-quality activated sludge metagenome-assembled genomes encoding full-length rRNA genes using long-read sequencing.</title>
        <authorList>
            <person name="Singleton C.M."/>
            <person name="Petriglieri F."/>
            <person name="Kristensen J.M."/>
            <person name="Kirkegaard R.H."/>
            <person name="Michaelsen T.Y."/>
            <person name="Andersen M.H."/>
            <person name="Karst S.M."/>
            <person name="Dueholm M.S."/>
            <person name="Nielsen P.H."/>
            <person name="Albertsen M."/>
        </authorList>
    </citation>
    <scope>NUCLEOTIDE SEQUENCE [LARGE SCALE GENOMIC DNA]</scope>
    <source>
        <strain evidence="3">Ribe_18-Q3-R11-54_MAXAC.273</strain>
    </source>
</reference>
<dbReference type="Pfam" id="PF18962">
    <property type="entry name" value="Por_Secre_tail"/>
    <property type="match status" value="1"/>
</dbReference>
<proteinExistence type="predicted"/>
<feature type="chain" id="PRO_5038680136" evidence="1">
    <location>
        <begin position="21"/>
        <end position="313"/>
    </location>
</feature>
<name>A0A9D7SW82_9BACT</name>
<protein>
    <submittedName>
        <fullName evidence="3">T9SS type A sorting domain-containing protein</fullName>
    </submittedName>
</protein>
<evidence type="ECO:0000313" key="4">
    <source>
        <dbReference type="Proteomes" id="UP000808337"/>
    </source>
</evidence>
<dbReference type="Proteomes" id="UP000808337">
    <property type="component" value="Unassembled WGS sequence"/>
</dbReference>
<organism evidence="3 4">
    <name type="scientific">Candidatus Opimibacter skivensis</name>
    <dbReference type="NCBI Taxonomy" id="2982028"/>
    <lineage>
        <taxon>Bacteria</taxon>
        <taxon>Pseudomonadati</taxon>
        <taxon>Bacteroidota</taxon>
        <taxon>Saprospiria</taxon>
        <taxon>Saprospirales</taxon>
        <taxon>Saprospiraceae</taxon>
        <taxon>Candidatus Opimibacter</taxon>
    </lineage>
</organism>
<evidence type="ECO:0000259" key="2">
    <source>
        <dbReference type="Pfam" id="PF18962"/>
    </source>
</evidence>
<dbReference type="EMBL" id="JADKGY010000008">
    <property type="protein sequence ID" value="MBK9982835.1"/>
    <property type="molecule type" value="Genomic_DNA"/>
</dbReference>
<dbReference type="InterPro" id="IPR026444">
    <property type="entry name" value="Secre_tail"/>
</dbReference>
<sequence>MMIKTRLPLLLLLLPPTLNHTVAQTYTYDFSLGDQQFEGGVSDFSVIQSQQHQYTFSNQTLPFPLDTLRRAQYMSGVNPSDDLFMYMKRRITGLQPNATYQVTFAVEFASIYPTNAIGVGGAPGEGVTMKAGLTLIEPDTIIIDQAEPYVAMNIDKGNQSIPGVDMDTIGHVGVADTTSVYAIKTNNNFSHPFTFKTDGSGEAWFIIGTDSGFEATTSLYFTSVNADFIISTGLNDGLRPDDFKVYPCPSSGIIHVSSADHNIDEIQIYDIMGKYIVTVKPLDKMTELVLPVSAYLLKIISGDSMVVKKVIVQ</sequence>
<evidence type="ECO:0000256" key="1">
    <source>
        <dbReference type="SAM" id="SignalP"/>
    </source>
</evidence>